<dbReference type="PANTHER" id="PTHR42048">
    <property type="entry name" value="ARS-BINDING PROTEIN 2"/>
    <property type="match status" value="1"/>
</dbReference>
<evidence type="ECO:0000313" key="2">
    <source>
        <dbReference type="EMBL" id="OJI96372.1"/>
    </source>
</evidence>
<feature type="compositionally biased region" description="Polar residues" evidence="1">
    <location>
        <begin position="1"/>
        <end position="12"/>
    </location>
</feature>
<gene>
    <name evidence="2" type="ORF">ASPVEDRAFT_120689</name>
</gene>
<feature type="region of interest" description="Disordered" evidence="1">
    <location>
        <begin position="1"/>
        <end position="20"/>
    </location>
</feature>
<keyword evidence="3" id="KW-1185">Reference proteome</keyword>
<proteinExistence type="predicted"/>
<feature type="compositionally biased region" description="Polar residues" evidence="1">
    <location>
        <begin position="39"/>
        <end position="56"/>
    </location>
</feature>
<dbReference type="GO" id="GO:0003688">
    <property type="term" value="F:DNA replication origin binding"/>
    <property type="evidence" value="ECO:0007669"/>
    <property type="project" value="TreeGrafter"/>
</dbReference>
<feature type="region of interest" description="Disordered" evidence="1">
    <location>
        <begin position="320"/>
        <end position="355"/>
    </location>
</feature>
<evidence type="ECO:0000256" key="1">
    <source>
        <dbReference type="SAM" id="MobiDB-lite"/>
    </source>
</evidence>
<organism evidence="2 3">
    <name type="scientific">Aspergillus versicolor CBS 583.65</name>
    <dbReference type="NCBI Taxonomy" id="1036611"/>
    <lineage>
        <taxon>Eukaryota</taxon>
        <taxon>Fungi</taxon>
        <taxon>Dikarya</taxon>
        <taxon>Ascomycota</taxon>
        <taxon>Pezizomycotina</taxon>
        <taxon>Eurotiomycetes</taxon>
        <taxon>Eurotiomycetidae</taxon>
        <taxon>Eurotiales</taxon>
        <taxon>Aspergillaceae</taxon>
        <taxon>Aspergillus</taxon>
        <taxon>Aspergillus subgen. Nidulantes</taxon>
    </lineage>
</organism>
<dbReference type="Pfam" id="PF09441">
    <property type="entry name" value="Abp2"/>
    <property type="match status" value="1"/>
</dbReference>
<dbReference type="Proteomes" id="UP000184073">
    <property type="component" value="Unassembled WGS sequence"/>
</dbReference>
<dbReference type="InterPro" id="IPR018562">
    <property type="entry name" value="ARS-binding_2"/>
</dbReference>
<feature type="compositionally biased region" description="Polar residues" evidence="1">
    <location>
        <begin position="438"/>
        <end position="454"/>
    </location>
</feature>
<sequence>MQSTFPTVINQPERNELGASPMVIQQYARYPASIEPGIQSASSIGSAHSQLANSKSPPLHRKATPRSVQSSPTLQRPAVPPGPPARSGPSMSPSIFDSLRQRQIRNSIDRADSRALPSRDITDENIDDAYVLFIFYCNPNVPSSADSTELRKTFRCPPRSDGKSFSIFTLWKLIKRLDSKELKTWIQLAIELGVEPPDMEKKQSTQKVQQYAVRLKRWMRAMHVDAFFEYCLGHPHPYYTQLPPNNAVVSDSRDGVPLEEDLALRALVPEWKPKRGRKRTDEKEINERALKRPQLDTSVGVFQAGPFPAHSTAFPQSAIPFSAFPDDMEPPDPWITTSSFPGDAHADATGTHQGQDIRWKSLDREASPAAYPQSAVIPRGHHSADLFIPSAEPRSAVTPSTGEKSRAKRRHGPAVSSAWPNNTTSSTGKMRGRPPNRGTVSGPFSSFPVNPNRSDPSHLHSTGARPTPTIVLEQDPAQYQQSPTPINASGKPNKLQLQVPQHKGAPVRLATPPTMQINGASNASAVMKNGTADFQAQGPGNTPIANPASNINRDGVPNTIINPDDVARILSGELLRARLTGRQTGLSAEEARALASVVVTNLTVLYSKLPFGAAALTSALHLGLGPYFGYSGVTDNVLAVHIKPSVKSTYDSGAPNTSEGSATSVYNLSVEYKHGPGFVTKASFEDLHITNAGVNPSIAIGTFDNTPRQQNELESNVGELDSLTDAEFEVEGPESAIPETTWKQRYMKLRAQMQKRERSVSQYKRKILESVMADI</sequence>
<dbReference type="STRING" id="1036611.A0A1L9P4E2"/>
<dbReference type="PANTHER" id="PTHR42048:SF1">
    <property type="entry name" value="ARS-BINDING PROTEIN 2"/>
    <property type="match status" value="1"/>
</dbReference>
<dbReference type="OrthoDB" id="2104370at2759"/>
<evidence type="ECO:0000313" key="3">
    <source>
        <dbReference type="Proteomes" id="UP000184073"/>
    </source>
</evidence>
<dbReference type="RefSeq" id="XP_040662135.1">
    <property type="nucleotide sequence ID" value="XM_040805813.1"/>
</dbReference>
<protein>
    <recommendedName>
        <fullName evidence="4">ARS binding protein Abp2</fullName>
    </recommendedName>
</protein>
<dbReference type="AlphaFoldDB" id="A0A1L9P4E2"/>
<dbReference type="VEuPathDB" id="FungiDB:ASPVEDRAFT_120689"/>
<dbReference type="GeneID" id="63721324"/>
<evidence type="ECO:0008006" key="4">
    <source>
        <dbReference type="Google" id="ProtNLM"/>
    </source>
</evidence>
<dbReference type="EMBL" id="KV878125">
    <property type="protein sequence ID" value="OJI96372.1"/>
    <property type="molecule type" value="Genomic_DNA"/>
</dbReference>
<feature type="compositionally biased region" description="Polar residues" evidence="1">
    <location>
        <begin position="418"/>
        <end position="428"/>
    </location>
</feature>
<accession>A0A1L9P4E2</accession>
<reference evidence="3" key="1">
    <citation type="journal article" date="2017" name="Genome Biol.">
        <title>Comparative genomics reveals high biological diversity and specific adaptations in the industrially and medically important fungal genus Aspergillus.</title>
        <authorList>
            <person name="de Vries R.P."/>
            <person name="Riley R."/>
            <person name="Wiebenga A."/>
            <person name="Aguilar-Osorio G."/>
            <person name="Amillis S."/>
            <person name="Uchima C.A."/>
            <person name="Anderluh G."/>
            <person name="Asadollahi M."/>
            <person name="Askin M."/>
            <person name="Barry K."/>
            <person name="Battaglia E."/>
            <person name="Bayram O."/>
            <person name="Benocci T."/>
            <person name="Braus-Stromeyer S.A."/>
            <person name="Caldana C."/>
            <person name="Canovas D."/>
            <person name="Cerqueira G.C."/>
            <person name="Chen F."/>
            <person name="Chen W."/>
            <person name="Choi C."/>
            <person name="Clum A."/>
            <person name="Dos Santos R.A."/>
            <person name="Damasio A.R."/>
            <person name="Diallinas G."/>
            <person name="Emri T."/>
            <person name="Fekete E."/>
            <person name="Flipphi M."/>
            <person name="Freyberg S."/>
            <person name="Gallo A."/>
            <person name="Gournas C."/>
            <person name="Habgood R."/>
            <person name="Hainaut M."/>
            <person name="Harispe M.L."/>
            <person name="Henrissat B."/>
            <person name="Hilden K.S."/>
            <person name="Hope R."/>
            <person name="Hossain A."/>
            <person name="Karabika E."/>
            <person name="Karaffa L."/>
            <person name="Karanyi Z."/>
            <person name="Krasevec N."/>
            <person name="Kuo A."/>
            <person name="Kusch H."/>
            <person name="LaButti K."/>
            <person name="Lagendijk E.L."/>
            <person name="Lapidus A."/>
            <person name="Levasseur A."/>
            <person name="Lindquist E."/>
            <person name="Lipzen A."/>
            <person name="Logrieco A.F."/>
            <person name="MacCabe A."/>
            <person name="Maekelae M.R."/>
            <person name="Malavazi I."/>
            <person name="Melin P."/>
            <person name="Meyer V."/>
            <person name="Mielnichuk N."/>
            <person name="Miskei M."/>
            <person name="Molnar A.P."/>
            <person name="Mule G."/>
            <person name="Ngan C.Y."/>
            <person name="Orejas M."/>
            <person name="Orosz E."/>
            <person name="Ouedraogo J.P."/>
            <person name="Overkamp K.M."/>
            <person name="Park H.-S."/>
            <person name="Perrone G."/>
            <person name="Piumi F."/>
            <person name="Punt P.J."/>
            <person name="Ram A.F."/>
            <person name="Ramon A."/>
            <person name="Rauscher S."/>
            <person name="Record E."/>
            <person name="Riano-Pachon D.M."/>
            <person name="Robert V."/>
            <person name="Roehrig J."/>
            <person name="Ruller R."/>
            <person name="Salamov A."/>
            <person name="Salih N.S."/>
            <person name="Samson R.A."/>
            <person name="Sandor E."/>
            <person name="Sanguinetti M."/>
            <person name="Schuetze T."/>
            <person name="Sepcic K."/>
            <person name="Shelest E."/>
            <person name="Sherlock G."/>
            <person name="Sophianopoulou V."/>
            <person name="Squina F.M."/>
            <person name="Sun H."/>
            <person name="Susca A."/>
            <person name="Todd R.B."/>
            <person name="Tsang A."/>
            <person name="Unkles S.E."/>
            <person name="van de Wiele N."/>
            <person name="van Rossen-Uffink D."/>
            <person name="Oliveira J.V."/>
            <person name="Vesth T.C."/>
            <person name="Visser J."/>
            <person name="Yu J.-H."/>
            <person name="Zhou M."/>
            <person name="Andersen M.R."/>
            <person name="Archer D.B."/>
            <person name="Baker S.E."/>
            <person name="Benoit I."/>
            <person name="Brakhage A.A."/>
            <person name="Braus G.H."/>
            <person name="Fischer R."/>
            <person name="Frisvad J.C."/>
            <person name="Goldman G.H."/>
            <person name="Houbraken J."/>
            <person name="Oakley B."/>
            <person name="Pocsi I."/>
            <person name="Scazzocchio C."/>
            <person name="Seiboth B."/>
            <person name="vanKuyk P.A."/>
            <person name="Wortman J."/>
            <person name="Dyer P.S."/>
            <person name="Grigoriev I.V."/>
        </authorList>
    </citation>
    <scope>NUCLEOTIDE SEQUENCE [LARGE SCALE GENOMIC DNA]</scope>
    <source>
        <strain evidence="3">CBS 583.65</strain>
    </source>
</reference>
<feature type="region of interest" description="Disordered" evidence="1">
    <location>
        <begin position="387"/>
        <end position="467"/>
    </location>
</feature>
<name>A0A1L9P4E2_ASPVE</name>
<feature type="region of interest" description="Disordered" evidence="1">
    <location>
        <begin position="39"/>
        <end position="95"/>
    </location>
</feature>